<dbReference type="OMA" id="THVEISF"/>
<keyword evidence="1" id="KW-1133">Transmembrane helix</keyword>
<organism evidence="2 3">
    <name type="scientific">Zunongwangia profunda</name>
    <dbReference type="NCBI Taxonomy" id="398743"/>
    <lineage>
        <taxon>Bacteria</taxon>
        <taxon>Pseudomonadati</taxon>
        <taxon>Bacteroidota</taxon>
        <taxon>Flavobacteriia</taxon>
        <taxon>Flavobacteriales</taxon>
        <taxon>Flavobacteriaceae</taxon>
        <taxon>Zunongwangia</taxon>
    </lineage>
</organism>
<dbReference type="RefSeq" id="WP_013069906.1">
    <property type="nucleotide sequence ID" value="NZ_CAJXAW010000005.1"/>
</dbReference>
<evidence type="ECO:0000313" key="3">
    <source>
        <dbReference type="Proteomes" id="UP000264330"/>
    </source>
</evidence>
<dbReference type="AlphaFoldDB" id="A0A3D5J7S9"/>
<accession>A0A3D5J7S9</accession>
<gene>
    <name evidence="2" type="ORF">DGQ38_19950</name>
</gene>
<reference evidence="2 3" key="1">
    <citation type="journal article" date="2018" name="Nat. Biotechnol.">
        <title>A standardized bacterial taxonomy based on genome phylogeny substantially revises the tree of life.</title>
        <authorList>
            <person name="Parks D.H."/>
            <person name="Chuvochina M."/>
            <person name="Waite D.W."/>
            <person name="Rinke C."/>
            <person name="Skarshewski A."/>
            <person name="Chaumeil P.A."/>
            <person name="Hugenholtz P."/>
        </authorList>
    </citation>
    <scope>NUCLEOTIDE SEQUENCE [LARGE SCALE GENOMIC DNA]</scope>
    <source>
        <strain evidence="2">UBA9359</strain>
    </source>
</reference>
<feature type="transmembrane region" description="Helical" evidence="1">
    <location>
        <begin position="86"/>
        <end position="109"/>
    </location>
</feature>
<keyword evidence="1" id="KW-0472">Membrane</keyword>
<evidence type="ECO:0008006" key="4">
    <source>
        <dbReference type="Google" id="ProtNLM"/>
    </source>
</evidence>
<protein>
    <recommendedName>
        <fullName evidence="4">DUF423 domain-containing protein</fullName>
    </recommendedName>
</protein>
<proteinExistence type="predicted"/>
<dbReference type="EMBL" id="DPMF01000455">
    <property type="protein sequence ID" value="HCV83316.1"/>
    <property type="molecule type" value="Genomic_DNA"/>
</dbReference>
<feature type="transmembrane region" description="Helical" evidence="1">
    <location>
        <begin position="115"/>
        <end position="132"/>
    </location>
</feature>
<name>A0A3D5J7S9_9FLAO</name>
<keyword evidence="1" id="KW-0812">Transmembrane</keyword>
<sequence>MKNWNFKVKNNPAEIKNNLQSSLASVHGFVIDIKSDNSSRITFKIRKRLLYAWYIVYHNNLVVNGKLSRADNQDETDVHISFGQNILWKFVILAHLSLGLSFIAAIVLGNNSGNSMYLLAALTFAIVLLLWFRLQKKHKNDVEEYKKLLSETLGF</sequence>
<dbReference type="Proteomes" id="UP000264330">
    <property type="component" value="Unassembled WGS sequence"/>
</dbReference>
<evidence type="ECO:0000256" key="1">
    <source>
        <dbReference type="SAM" id="Phobius"/>
    </source>
</evidence>
<comment type="caution">
    <text evidence="2">The sequence shown here is derived from an EMBL/GenBank/DDBJ whole genome shotgun (WGS) entry which is preliminary data.</text>
</comment>
<evidence type="ECO:0000313" key="2">
    <source>
        <dbReference type="EMBL" id="HCV83316.1"/>
    </source>
</evidence>